<feature type="domain" description="Methyltransferase" evidence="1">
    <location>
        <begin position="40"/>
        <end position="86"/>
    </location>
</feature>
<dbReference type="Gene3D" id="3.40.50.150">
    <property type="entry name" value="Vaccinia Virus protein VP39"/>
    <property type="match status" value="1"/>
</dbReference>
<keyword evidence="2" id="KW-0808">Transferase</keyword>
<comment type="caution">
    <text evidence="2">The sequence shown here is derived from an EMBL/GenBank/DDBJ whole genome shotgun (WGS) entry which is preliminary data.</text>
</comment>
<name>A0A523S3L0_UNCAE</name>
<reference evidence="2 3" key="1">
    <citation type="submission" date="2019-03" db="EMBL/GenBank/DDBJ databases">
        <title>Metabolic potential of uncultured bacteria and archaea associated with petroleum seepage in deep-sea sediments.</title>
        <authorList>
            <person name="Dong X."/>
            <person name="Hubert C."/>
        </authorList>
    </citation>
    <scope>NUCLEOTIDE SEQUENCE [LARGE SCALE GENOMIC DNA]</scope>
    <source>
        <strain evidence="2">E44_bin7</strain>
    </source>
</reference>
<dbReference type="Pfam" id="PF13649">
    <property type="entry name" value="Methyltransf_25"/>
    <property type="match status" value="1"/>
</dbReference>
<dbReference type="GO" id="GO:0032259">
    <property type="term" value="P:methylation"/>
    <property type="evidence" value="ECO:0007669"/>
    <property type="project" value="UniProtKB-KW"/>
</dbReference>
<accession>A0A523S3L0</accession>
<dbReference type="EMBL" id="SOKJ01000068">
    <property type="protein sequence ID" value="TET12587.1"/>
    <property type="molecule type" value="Genomic_DNA"/>
</dbReference>
<gene>
    <name evidence="2" type="ORF">E3J84_01320</name>
</gene>
<dbReference type="SUPFAM" id="SSF53335">
    <property type="entry name" value="S-adenosyl-L-methionine-dependent methyltransferases"/>
    <property type="match status" value="1"/>
</dbReference>
<dbReference type="Proteomes" id="UP000316360">
    <property type="component" value="Unassembled WGS sequence"/>
</dbReference>
<proteinExistence type="predicted"/>
<evidence type="ECO:0000313" key="2">
    <source>
        <dbReference type="EMBL" id="TET12587.1"/>
    </source>
</evidence>
<sequence length="92" mass="10186">MKLLESAPSRYDRGVRWLSLGESEAAYDRLTQRIRSGAWVLDIGTGTGLLALRALRRGAQLKGIDINPGMLELARKKIDDSGFGEKAELKEQ</sequence>
<protein>
    <submittedName>
        <fullName evidence="2">Methyltransferase domain-containing protein</fullName>
    </submittedName>
</protein>
<dbReference type="InterPro" id="IPR041698">
    <property type="entry name" value="Methyltransf_25"/>
</dbReference>
<dbReference type="AlphaFoldDB" id="A0A523S3L0"/>
<dbReference type="InterPro" id="IPR029063">
    <property type="entry name" value="SAM-dependent_MTases_sf"/>
</dbReference>
<dbReference type="CDD" id="cd02440">
    <property type="entry name" value="AdoMet_MTases"/>
    <property type="match status" value="1"/>
</dbReference>
<organism evidence="2 3">
    <name type="scientific">Aerophobetes bacterium</name>
    <dbReference type="NCBI Taxonomy" id="2030807"/>
    <lineage>
        <taxon>Bacteria</taxon>
        <taxon>Candidatus Aerophobota</taxon>
    </lineage>
</organism>
<evidence type="ECO:0000313" key="3">
    <source>
        <dbReference type="Proteomes" id="UP000316360"/>
    </source>
</evidence>
<feature type="non-terminal residue" evidence="2">
    <location>
        <position position="92"/>
    </location>
</feature>
<keyword evidence="2" id="KW-0489">Methyltransferase</keyword>
<dbReference type="GO" id="GO:0008168">
    <property type="term" value="F:methyltransferase activity"/>
    <property type="evidence" value="ECO:0007669"/>
    <property type="project" value="UniProtKB-KW"/>
</dbReference>
<evidence type="ECO:0000259" key="1">
    <source>
        <dbReference type="Pfam" id="PF13649"/>
    </source>
</evidence>